<comment type="cofactor">
    <cofactor evidence="2">
        <name>FAD</name>
        <dbReference type="ChEBI" id="CHEBI:57692"/>
    </cofactor>
</comment>
<evidence type="ECO:0000256" key="1">
    <source>
        <dbReference type="ARBA" id="ARBA00010790"/>
    </source>
</evidence>
<dbReference type="InterPro" id="IPR012132">
    <property type="entry name" value="GMC_OxRdtase"/>
</dbReference>
<evidence type="ECO:0000256" key="2">
    <source>
        <dbReference type="PIRSR" id="PIRSR000137-2"/>
    </source>
</evidence>
<dbReference type="Gene3D" id="3.50.50.60">
    <property type="entry name" value="FAD/NAD(P)-binding domain"/>
    <property type="match status" value="2"/>
</dbReference>
<dbReference type="Gene3D" id="3.30.560.10">
    <property type="entry name" value="Glucose Oxidase, domain 3"/>
    <property type="match status" value="1"/>
</dbReference>
<evidence type="ECO:0000313" key="4">
    <source>
        <dbReference type="EMBL" id="CAG8952143.1"/>
    </source>
</evidence>
<dbReference type="AlphaFoldDB" id="A0A9N9KSF4"/>
<dbReference type="PANTHER" id="PTHR11552">
    <property type="entry name" value="GLUCOSE-METHANOL-CHOLINE GMC OXIDOREDUCTASE"/>
    <property type="match status" value="1"/>
</dbReference>
<dbReference type="GO" id="GO:0050660">
    <property type="term" value="F:flavin adenine dinucleotide binding"/>
    <property type="evidence" value="ECO:0007669"/>
    <property type="project" value="InterPro"/>
</dbReference>
<protein>
    <recommendedName>
        <fullName evidence="3">Glucose-methanol-choline oxidoreductase N-terminal domain-containing protein</fullName>
    </recommendedName>
</protein>
<sequence length="622" mass="66832">MNISTHKTCAFGRICQAISVLLFIFAIPTISSPLYNSEAPSAAGEYDYVVVGSGPGGGTVASNLARAGYSVLLVEAGDLSNAGSGGQYPPQLTWDFFVKHYEDSARQNRYSHLTWRTKEGSYWVGRDNPPAGAKLLGVYYPRGSTVGGSSMINQMVTFLPPESDWNYIANLTGDQAWSAANMRSVFTRIEHNNYLTKGTAGHGFDGFFQVSMAKAQNVQNPGLAVLNAAAATFSQQTSQVTTLLNTDPNGADLNRDQTIGIFGLPSHTKTNGQRFSSRDYIQDTINGKFNLTLSVNSLVTRVLFSSTKCDGKPRATGVEFLTGKSIYKADPRYNSNNKGTIKQVTARKEVIISGGAFNTPQILMLSGIGPADQLKQFNISVLVDAPGVGNNLQDNQEMPTVGQFPAGGSGSGGGCIMLKTNHALYNERDILVFHGPFVFRGFWPSNQTNVALPNDPVGVYGMSMVKMHPQNTAGTVKLTSSNPQDMPDINFNLFKIGRETDLGAMKDVVAWARGVYGAIKAPAGPVKLLEPPPGKTEAEDEDWITAQTFGHHPTSTSAIGSDNDPMAVLDSRFRVRGVIGLRVVDASTFPRIPGVFPVVATFMVGQKGSDTIIEDAKKPDVC</sequence>
<evidence type="ECO:0000313" key="5">
    <source>
        <dbReference type="Proteomes" id="UP000696280"/>
    </source>
</evidence>
<keyword evidence="5" id="KW-1185">Reference proteome</keyword>
<dbReference type="SUPFAM" id="SSF54373">
    <property type="entry name" value="FAD-linked reductases, C-terminal domain"/>
    <property type="match status" value="1"/>
</dbReference>
<dbReference type="PIRSF" id="PIRSF000137">
    <property type="entry name" value="Alcohol_oxidase"/>
    <property type="match status" value="1"/>
</dbReference>
<keyword evidence="2" id="KW-0285">Flavoprotein</keyword>
<dbReference type="Proteomes" id="UP000696280">
    <property type="component" value="Unassembled WGS sequence"/>
</dbReference>
<dbReference type="InterPro" id="IPR036188">
    <property type="entry name" value="FAD/NAD-bd_sf"/>
</dbReference>
<comment type="caution">
    <text evidence="4">The sequence shown here is derived from an EMBL/GenBank/DDBJ whole genome shotgun (WGS) entry which is preliminary data.</text>
</comment>
<comment type="similarity">
    <text evidence="1">Belongs to the GMC oxidoreductase family.</text>
</comment>
<dbReference type="OrthoDB" id="269227at2759"/>
<gene>
    <name evidence="4" type="ORF">HYFRA_00000881</name>
</gene>
<feature type="binding site" evidence="2">
    <location>
        <begin position="153"/>
        <end position="156"/>
    </location>
    <ligand>
        <name>FAD</name>
        <dbReference type="ChEBI" id="CHEBI:57692"/>
    </ligand>
</feature>
<proteinExistence type="inferred from homology"/>
<feature type="binding site" evidence="2">
    <location>
        <position position="299"/>
    </location>
    <ligand>
        <name>FAD</name>
        <dbReference type="ChEBI" id="CHEBI:57692"/>
    </ligand>
</feature>
<dbReference type="PROSITE" id="PS00624">
    <property type="entry name" value="GMC_OXRED_2"/>
    <property type="match status" value="1"/>
</dbReference>
<dbReference type="Pfam" id="PF05199">
    <property type="entry name" value="GMC_oxred_C"/>
    <property type="match status" value="1"/>
</dbReference>
<dbReference type="PANTHER" id="PTHR11552:SF80">
    <property type="entry name" value="GMC OXIDOREDUCTASE"/>
    <property type="match status" value="1"/>
</dbReference>
<dbReference type="InterPro" id="IPR007867">
    <property type="entry name" value="GMC_OxRtase_C"/>
</dbReference>
<dbReference type="Pfam" id="PF00732">
    <property type="entry name" value="GMC_oxred_N"/>
    <property type="match status" value="1"/>
</dbReference>
<reference evidence="4" key="1">
    <citation type="submission" date="2021-07" db="EMBL/GenBank/DDBJ databases">
        <authorList>
            <person name="Durling M."/>
        </authorList>
    </citation>
    <scope>NUCLEOTIDE SEQUENCE</scope>
</reference>
<accession>A0A9N9KSF4</accession>
<keyword evidence="2" id="KW-0274">FAD</keyword>
<dbReference type="SUPFAM" id="SSF51905">
    <property type="entry name" value="FAD/NAD(P)-binding domain"/>
    <property type="match status" value="1"/>
</dbReference>
<dbReference type="InterPro" id="IPR000172">
    <property type="entry name" value="GMC_OxRdtase_N"/>
</dbReference>
<evidence type="ECO:0000259" key="3">
    <source>
        <dbReference type="PROSITE" id="PS00624"/>
    </source>
</evidence>
<feature type="domain" description="Glucose-methanol-choline oxidoreductase N-terminal" evidence="3">
    <location>
        <begin position="355"/>
        <end position="369"/>
    </location>
</feature>
<dbReference type="EMBL" id="CAJVRL010000045">
    <property type="protein sequence ID" value="CAG8952143.1"/>
    <property type="molecule type" value="Genomic_DNA"/>
</dbReference>
<dbReference type="GO" id="GO:0016614">
    <property type="term" value="F:oxidoreductase activity, acting on CH-OH group of donors"/>
    <property type="evidence" value="ECO:0007669"/>
    <property type="project" value="InterPro"/>
</dbReference>
<name>A0A9N9KSF4_9HELO</name>
<organism evidence="4 5">
    <name type="scientific">Hymenoscyphus fraxineus</name>
    <dbReference type="NCBI Taxonomy" id="746836"/>
    <lineage>
        <taxon>Eukaryota</taxon>
        <taxon>Fungi</taxon>
        <taxon>Dikarya</taxon>
        <taxon>Ascomycota</taxon>
        <taxon>Pezizomycotina</taxon>
        <taxon>Leotiomycetes</taxon>
        <taxon>Helotiales</taxon>
        <taxon>Helotiaceae</taxon>
        <taxon>Hymenoscyphus</taxon>
    </lineage>
</organism>